<keyword evidence="13" id="KW-0808">Transferase</keyword>
<dbReference type="CDD" id="cd18774">
    <property type="entry name" value="PDC2_HK_sensor"/>
    <property type="match status" value="1"/>
</dbReference>
<comment type="subcellular location">
    <subcellularLocation>
        <location evidence="1">Cell membrane</location>
        <topology evidence="1">Multi-pass membrane protein</topology>
    </subcellularLocation>
</comment>
<proteinExistence type="inferred from homology"/>
<dbReference type="STRING" id="1293054.HSACCH_00242"/>
<dbReference type="InterPro" id="IPR003660">
    <property type="entry name" value="HAMP_dom"/>
</dbReference>
<evidence type="ECO:0000256" key="8">
    <source>
        <dbReference type="ARBA" id="ARBA00029447"/>
    </source>
</evidence>
<feature type="transmembrane region" description="Helical" evidence="10">
    <location>
        <begin position="210"/>
        <end position="228"/>
    </location>
</feature>
<dbReference type="SUPFAM" id="SSF58104">
    <property type="entry name" value="Methyl-accepting chemotaxis protein (MCP) signaling domain"/>
    <property type="match status" value="1"/>
</dbReference>
<protein>
    <submittedName>
        <fullName evidence="13">Histidine kinase, HAMP region:Cache:Bacterial chemotaxis sensory transducer</fullName>
    </submittedName>
</protein>
<evidence type="ECO:0000256" key="10">
    <source>
        <dbReference type="SAM" id="Phobius"/>
    </source>
</evidence>
<dbReference type="PROSITE" id="PS50885">
    <property type="entry name" value="HAMP"/>
    <property type="match status" value="1"/>
</dbReference>
<dbReference type="InterPro" id="IPR004089">
    <property type="entry name" value="MCPsignal_dom"/>
</dbReference>
<accession>M5DWY6</accession>
<evidence type="ECO:0000256" key="3">
    <source>
        <dbReference type="ARBA" id="ARBA00022500"/>
    </source>
</evidence>
<feature type="domain" description="HAMP" evidence="12">
    <location>
        <begin position="230"/>
        <end position="283"/>
    </location>
</feature>
<organism evidence="13 14">
    <name type="scientific">Halanaerobium saccharolyticum subsp. saccharolyticum DSM 6643</name>
    <dbReference type="NCBI Taxonomy" id="1293054"/>
    <lineage>
        <taxon>Bacteria</taxon>
        <taxon>Bacillati</taxon>
        <taxon>Bacillota</taxon>
        <taxon>Clostridia</taxon>
        <taxon>Halanaerobiales</taxon>
        <taxon>Halanaerobiaceae</taxon>
        <taxon>Halanaerobium</taxon>
    </lineage>
</organism>
<feature type="domain" description="Methyl-accepting transducer" evidence="11">
    <location>
        <begin position="302"/>
        <end position="573"/>
    </location>
</feature>
<evidence type="ECO:0000256" key="6">
    <source>
        <dbReference type="ARBA" id="ARBA00023136"/>
    </source>
</evidence>
<dbReference type="InterPro" id="IPR029151">
    <property type="entry name" value="Sensor-like_sf"/>
</dbReference>
<dbReference type="CDD" id="cd06225">
    <property type="entry name" value="HAMP"/>
    <property type="match status" value="1"/>
</dbReference>
<dbReference type="Gene3D" id="3.30.450.20">
    <property type="entry name" value="PAS domain"/>
    <property type="match status" value="2"/>
</dbReference>
<evidence type="ECO:0000256" key="2">
    <source>
        <dbReference type="ARBA" id="ARBA00022475"/>
    </source>
</evidence>
<evidence type="ECO:0000313" key="13">
    <source>
        <dbReference type="EMBL" id="CCU77878.1"/>
    </source>
</evidence>
<keyword evidence="13" id="KW-0418">Kinase</keyword>
<keyword evidence="6 10" id="KW-0472">Membrane</keyword>
<dbReference type="PANTHER" id="PTHR32089:SF112">
    <property type="entry name" value="LYSOZYME-LIKE PROTEIN-RELATED"/>
    <property type="match status" value="1"/>
</dbReference>
<comment type="caution">
    <text evidence="13">The sequence shown here is derived from an EMBL/GenBank/DDBJ whole genome shotgun (WGS) entry which is preliminary data.</text>
</comment>
<dbReference type="SUPFAM" id="SSF103190">
    <property type="entry name" value="Sensory domain-like"/>
    <property type="match status" value="1"/>
</dbReference>
<dbReference type="Pfam" id="PF00015">
    <property type="entry name" value="MCPsignal"/>
    <property type="match status" value="1"/>
</dbReference>
<dbReference type="SMART" id="SM00283">
    <property type="entry name" value="MA"/>
    <property type="match status" value="1"/>
</dbReference>
<gene>
    <name evidence="13" type="ORF">HSACCH_00242</name>
</gene>
<dbReference type="InParanoid" id="M5DWY6"/>
<evidence type="ECO:0000256" key="1">
    <source>
        <dbReference type="ARBA" id="ARBA00004651"/>
    </source>
</evidence>
<keyword evidence="4 10" id="KW-0812">Transmembrane</keyword>
<dbReference type="PANTHER" id="PTHR32089">
    <property type="entry name" value="METHYL-ACCEPTING CHEMOTAXIS PROTEIN MCPB"/>
    <property type="match status" value="1"/>
</dbReference>
<evidence type="ECO:0000256" key="5">
    <source>
        <dbReference type="ARBA" id="ARBA00022989"/>
    </source>
</evidence>
<evidence type="ECO:0000259" key="11">
    <source>
        <dbReference type="PROSITE" id="PS50111"/>
    </source>
</evidence>
<name>M5DWY6_9FIRM</name>
<keyword evidence="5 10" id="KW-1133">Transmembrane helix</keyword>
<dbReference type="Proteomes" id="UP000012063">
    <property type="component" value="Unassembled WGS sequence"/>
</dbReference>
<dbReference type="CDD" id="cd11386">
    <property type="entry name" value="MCP_signal"/>
    <property type="match status" value="1"/>
</dbReference>
<dbReference type="Pfam" id="PF00672">
    <property type="entry name" value="HAMP"/>
    <property type="match status" value="1"/>
</dbReference>
<keyword evidence="3" id="KW-0145">Chemotaxis</keyword>
<dbReference type="GO" id="GO:0006935">
    <property type="term" value="P:chemotaxis"/>
    <property type="evidence" value="ECO:0007669"/>
    <property type="project" value="UniProtKB-KW"/>
</dbReference>
<evidence type="ECO:0000259" key="12">
    <source>
        <dbReference type="PROSITE" id="PS50885"/>
    </source>
</evidence>
<evidence type="ECO:0000256" key="4">
    <source>
        <dbReference type="ARBA" id="ARBA00022692"/>
    </source>
</evidence>
<dbReference type="InterPro" id="IPR033479">
    <property type="entry name" value="dCache_1"/>
</dbReference>
<dbReference type="GO" id="GO:0016301">
    <property type="term" value="F:kinase activity"/>
    <property type="evidence" value="ECO:0007669"/>
    <property type="project" value="UniProtKB-KW"/>
</dbReference>
<keyword evidence="7 9" id="KW-0807">Transducer</keyword>
<evidence type="ECO:0000256" key="7">
    <source>
        <dbReference type="ARBA" id="ARBA00023224"/>
    </source>
</evidence>
<dbReference type="SMART" id="SM00304">
    <property type="entry name" value="HAMP"/>
    <property type="match status" value="1"/>
</dbReference>
<sequence length="588" mass="63870">MISNNSNLMKDIVKNFKNHFPVFEIVYSTDNKGILNASSTSVKVENYKNYNYSDRDWFNYPLETGKVFLSSSTYISTQTNQPVITISTPIEKNGEVTGVLGGDINLNKLQEIIINTDVDNDGIIFLADGEGKLIAHPDFDERVLKQEYMNDNPLVKSGLNKNSKTIEYSTKAGNRVIGSSSNIEKSNWALVVQQPVETAFKPLKDYAKSIILFILIFIILITVLSYLIGSKIVKPITMAVNFAQKIANGNLDINPLEVNRKDEIGELSKSLNNMKSSLKNTIEQVAKTSSQLAASSKELLTSGEDVEKSAYQVGNSIQQVASGAEEQSAQVEHSSIQIDNLIKDISDVKKMSDEMNIQANNVINDIEIGNDSVAESISSIKIVKNNTEDVSTDINKLGNLSSKIGDIVKMINDISSQTNLLALNAAIEAARAGEAGRGFSVVADEIRQLAEESEEATDQISKLVNQIQSGVNNALTGMNDAEKVVAKSVKSINVMGSSFEKINNVSKELSNLINLIASKAENINQNGKNVKTSINEVAAVSDEAASNSEEVAAASQEQSAATEEIVNSAEELAVIANELAQQVDKFKI</sequence>
<dbReference type="GO" id="GO:0005886">
    <property type="term" value="C:plasma membrane"/>
    <property type="evidence" value="ECO:0007669"/>
    <property type="project" value="UniProtKB-SubCell"/>
</dbReference>
<dbReference type="GO" id="GO:0007165">
    <property type="term" value="P:signal transduction"/>
    <property type="evidence" value="ECO:0007669"/>
    <property type="project" value="UniProtKB-KW"/>
</dbReference>
<keyword evidence="2" id="KW-1003">Cell membrane</keyword>
<dbReference type="eggNOG" id="COG0840">
    <property type="taxonomic scope" value="Bacteria"/>
</dbReference>
<evidence type="ECO:0000256" key="9">
    <source>
        <dbReference type="PROSITE-ProRule" id="PRU00284"/>
    </source>
</evidence>
<dbReference type="Pfam" id="PF02743">
    <property type="entry name" value="dCache_1"/>
    <property type="match status" value="1"/>
</dbReference>
<dbReference type="PROSITE" id="PS50111">
    <property type="entry name" value="CHEMOTAXIS_TRANSDUC_2"/>
    <property type="match status" value="1"/>
</dbReference>
<reference evidence="14" key="1">
    <citation type="journal article" date="2013" name="Genome Announc.">
        <title>Genome Sequence of Halanaerobium saccharolyticum subsp. saccharolyticum Strain DSM 6643T, a Halophilic Hydrogen-Producing Bacterium.</title>
        <authorList>
            <person name="Kivisto A."/>
            <person name="Larjo A."/>
            <person name="Ciranna A."/>
            <person name="Santala V."/>
            <person name="Roos C."/>
            <person name="Karp M."/>
        </authorList>
    </citation>
    <scope>NUCLEOTIDE SEQUENCE [LARGE SCALE GENOMIC DNA]</scope>
    <source>
        <strain evidence="14">DSM 6643</strain>
    </source>
</reference>
<dbReference type="AlphaFoldDB" id="M5DWY6"/>
<dbReference type="EMBL" id="CAUI01000005">
    <property type="protein sequence ID" value="CCU77878.1"/>
    <property type="molecule type" value="Genomic_DNA"/>
</dbReference>
<keyword evidence="14" id="KW-1185">Reference proteome</keyword>
<comment type="similarity">
    <text evidence="8">Belongs to the methyl-accepting chemotaxis (MCP) protein family.</text>
</comment>
<dbReference type="Gene3D" id="1.10.287.950">
    <property type="entry name" value="Methyl-accepting chemotaxis protein"/>
    <property type="match status" value="1"/>
</dbReference>
<evidence type="ECO:0000313" key="14">
    <source>
        <dbReference type="Proteomes" id="UP000012063"/>
    </source>
</evidence>
<dbReference type="CDD" id="cd18773">
    <property type="entry name" value="PDC1_HK_sensor"/>
    <property type="match status" value="1"/>
</dbReference>